<sequence length="166" mass="18748">MEDSLGLYIGQCEPELHLCLQNILNISPNIENCNGSDHLAFTIQLPCIRIHKASWDKQSVSNTAHYFRPKPYLRLSLGHTSPTHNGFTFFLLNYLEHNVQNHHVYTSCLLTLSPVCSLQGTLGPQATSCKKQQTKSLGQTLKLYNLLLRGTLDLLLVEFSDNCTQY</sequence>
<keyword evidence="2" id="KW-1185">Reference proteome</keyword>
<reference evidence="1" key="5">
    <citation type="submission" date="2025-09" db="UniProtKB">
        <authorList>
            <consortium name="Ensembl"/>
        </authorList>
    </citation>
    <scope>IDENTIFICATION</scope>
</reference>
<protein>
    <submittedName>
        <fullName evidence="1">Uncharacterized protein</fullName>
    </submittedName>
</protein>
<reference evidence="2" key="1">
    <citation type="journal article" date="2014" name="Science">
        <title>Nonhuman genetics. Genomic basis for the convergent evolution of electric organs.</title>
        <authorList>
            <person name="Gallant J.R."/>
            <person name="Traeger L.L."/>
            <person name="Volkening J.D."/>
            <person name="Moffett H."/>
            <person name="Chen P.H."/>
            <person name="Novina C.D."/>
            <person name="Phillips G.N.Jr."/>
            <person name="Anand R."/>
            <person name="Wells G.B."/>
            <person name="Pinch M."/>
            <person name="Guth R."/>
            <person name="Unguez G.A."/>
            <person name="Albert J.S."/>
            <person name="Zakon H.H."/>
            <person name="Samanta M.P."/>
            <person name="Sussman M.R."/>
        </authorList>
    </citation>
    <scope>NUCLEOTIDE SEQUENCE [LARGE SCALE GENOMIC DNA]</scope>
</reference>
<accession>A0A4W4DS87</accession>
<dbReference type="STRING" id="8005.ENSEEEP00000002114"/>
<evidence type="ECO:0000313" key="1">
    <source>
        <dbReference type="Ensembl" id="ENSEEEP00000002114.2"/>
    </source>
</evidence>
<reference evidence="1" key="4">
    <citation type="submission" date="2025-08" db="UniProtKB">
        <authorList>
            <consortium name="Ensembl"/>
        </authorList>
    </citation>
    <scope>IDENTIFICATION</scope>
</reference>
<name>A0A4W4DS87_ELEEL</name>
<proteinExistence type="predicted"/>
<organism evidence="1 2">
    <name type="scientific">Electrophorus electricus</name>
    <name type="common">Electric eel</name>
    <name type="synonym">Gymnotus electricus</name>
    <dbReference type="NCBI Taxonomy" id="8005"/>
    <lineage>
        <taxon>Eukaryota</taxon>
        <taxon>Metazoa</taxon>
        <taxon>Chordata</taxon>
        <taxon>Craniata</taxon>
        <taxon>Vertebrata</taxon>
        <taxon>Euteleostomi</taxon>
        <taxon>Actinopterygii</taxon>
        <taxon>Neopterygii</taxon>
        <taxon>Teleostei</taxon>
        <taxon>Ostariophysi</taxon>
        <taxon>Gymnotiformes</taxon>
        <taxon>Gymnotoidei</taxon>
        <taxon>Gymnotidae</taxon>
        <taxon>Electrophorus</taxon>
    </lineage>
</organism>
<dbReference type="AlphaFoldDB" id="A0A4W4DS87"/>
<reference evidence="1" key="3">
    <citation type="submission" date="2020-05" db="EMBL/GenBank/DDBJ databases">
        <title>Electrophorus electricus (electric eel) genome, fEleEle1, primary haplotype.</title>
        <authorList>
            <person name="Myers G."/>
            <person name="Meyer A."/>
            <person name="Fedrigo O."/>
            <person name="Formenti G."/>
            <person name="Rhie A."/>
            <person name="Tracey A."/>
            <person name="Sims Y."/>
            <person name="Jarvis E.D."/>
        </authorList>
    </citation>
    <scope>NUCLEOTIDE SEQUENCE [LARGE SCALE GENOMIC DNA]</scope>
</reference>
<dbReference type="Ensembl" id="ENSEEET00000002154.2">
    <property type="protein sequence ID" value="ENSEEEP00000002114.2"/>
    <property type="gene ID" value="ENSEEEG00000001298.2"/>
</dbReference>
<evidence type="ECO:0000313" key="2">
    <source>
        <dbReference type="Proteomes" id="UP000314983"/>
    </source>
</evidence>
<reference evidence="2" key="2">
    <citation type="journal article" date="2017" name="Sci. Adv.">
        <title>A tail of two voltages: Proteomic comparison of the three electric organs of the electric eel.</title>
        <authorList>
            <person name="Traeger L.L."/>
            <person name="Sabat G."/>
            <person name="Barrett-Wilt G.A."/>
            <person name="Wells G.B."/>
            <person name="Sussman M.R."/>
        </authorList>
    </citation>
    <scope>NUCLEOTIDE SEQUENCE [LARGE SCALE GENOMIC DNA]</scope>
</reference>
<dbReference type="Proteomes" id="UP000314983">
    <property type="component" value="Chromosome 15"/>
</dbReference>